<dbReference type="InterPro" id="IPR008990">
    <property type="entry name" value="Elect_transpt_acc-like_dom_sf"/>
</dbReference>
<evidence type="ECO:0000256" key="1">
    <source>
        <dbReference type="ARBA" id="ARBA00004042"/>
    </source>
</evidence>
<evidence type="ECO:0000313" key="8">
    <source>
        <dbReference type="EMBL" id="GAA3746892.1"/>
    </source>
</evidence>
<dbReference type="EMBL" id="BAABEP010000043">
    <property type="protein sequence ID" value="GAA3746892.1"/>
    <property type="molecule type" value="Genomic_DNA"/>
</dbReference>
<dbReference type="Proteomes" id="UP001499884">
    <property type="component" value="Unassembled WGS sequence"/>
</dbReference>
<reference evidence="9" key="1">
    <citation type="journal article" date="2019" name="Int. J. Syst. Evol. Microbiol.">
        <title>The Global Catalogue of Microorganisms (GCM) 10K type strain sequencing project: providing services to taxonomists for standard genome sequencing and annotation.</title>
        <authorList>
            <consortium name="The Broad Institute Genomics Platform"/>
            <consortium name="The Broad Institute Genome Sequencing Center for Infectious Disease"/>
            <person name="Wu L."/>
            <person name="Ma J."/>
        </authorList>
    </citation>
    <scope>NUCLEOTIDE SEQUENCE [LARGE SCALE GENOMIC DNA]</scope>
    <source>
        <strain evidence="9">JCM 30846</strain>
    </source>
</reference>
<dbReference type="EC" id="4.2.1.84" evidence="5"/>
<evidence type="ECO:0000259" key="7">
    <source>
        <dbReference type="Pfam" id="PF21006"/>
    </source>
</evidence>
<dbReference type="InterPro" id="IPR042262">
    <property type="entry name" value="CN_hydtase_beta_C"/>
</dbReference>
<evidence type="ECO:0000256" key="5">
    <source>
        <dbReference type="PIRNR" id="PIRNR001427"/>
    </source>
</evidence>
<dbReference type="PIRSF" id="PIRSF001427">
    <property type="entry name" value="NHase_beta"/>
    <property type="match status" value="1"/>
</dbReference>
<dbReference type="Gene3D" id="1.10.472.20">
    <property type="entry name" value="Nitrile hydratase, beta subunit"/>
    <property type="match status" value="1"/>
</dbReference>
<evidence type="ECO:0000313" key="9">
    <source>
        <dbReference type="Proteomes" id="UP001499884"/>
    </source>
</evidence>
<dbReference type="SUPFAM" id="SSF50090">
    <property type="entry name" value="Electron transport accessory proteins"/>
    <property type="match status" value="1"/>
</dbReference>
<dbReference type="Gene3D" id="2.30.30.50">
    <property type="match status" value="1"/>
</dbReference>
<dbReference type="Pfam" id="PF21006">
    <property type="entry name" value="NHase_beta_N"/>
    <property type="match status" value="1"/>
</dbReference>
<feature type="domain" description="Nitrile hydratase beta subunit-like N-terminal" evidence="7">
    <location>
        <begin position="1"/>
        <end position="108"/>
    </location>
</feature>
<evidence type="ECO:0000256" key="4">
    <source>
        <dbReference type="ARBA" id="ARBA00044877"/>
    </source>
</evidence>
<keyword evidence="9" id="KW-1185">Reference proteome</keyword>
<dbReference type="InterPro" id="IPR049054">
    <property type="entry name" value="CN_hydtase_beta-like_N"/>
</dbReference>
<gene>
    <name evidence="8" type="ORF">GCM10023082_49250</name>
</gene>
<evidence type="ECO:0000256" key="2">
    <source>
        <dbReference type="ARBA" id="ARBA00009098"/>
    </source>
</evidence>
<evidence type="ECO:0000259" key="6">
    <source>
        <dbReference type="Pfam" id="PF02211"/>
    </source>
</evidence>
<dbReference type="InterPro" id="IPR003168">
    <property type="entry name" value="Nitrile_hydratase_bsu"/>
</dbReference>
<comment type="caution">
    <text evidence="8">The sequence shown here is derived from an EMBL/GenBank/DDBJ whole genome shotgun (WGS) entry which is preliminary data.</text>
</comment>
<evidence type="ECO:0000256" key="3">
    <source>
        <dbReference type="ARBA" id="ARBA00023239"/>
    </source>
</evidence>
<comment type="catalytic activity">
    <reaction evidence="4 5">
        <text>an aliphatic primary amide = an aliphatic nitrile + H2O</text>
        <dbReference type="Rhea" id="RHEA:12673"/>
        <dbReference type="ChEBI" id="CHEBI:15377"/>
        <dbReference type="ChEBI" id="CHEBI:65285"/>
        <dbReference type="ChEBI" id="CHEBI:80291"/>
        <dbReference type="EC" id="4.2.1.84"/>
    </reaction>
</comment>
<organism evidence="8 9">
    <name type="scientific">Streptomyces tremellae</name>
    <dbReference type="NCBI Taxonomy" id="1124239"/>
    <lineage>
        <taxon>Bacteria</taxon>
        <taxon>Bacillati</taxon>
        <taxon>Actinomycetota</taxon>
        <taxon>Actinomycetes</taxon>
        <taxon>Kitasatosporales</taxon>
        <taxon>Streptomycetaceae</taxon>
        <taxon>Streptomyces</taxon>
    </lineage>
</organism>
<keyword evidence="3 5" id="KW-0456">Lyase</keyword>
<dbReference type="InterPro" id="IPR024690">
    <property type="entry name" value="CN_hydtase_beta_dom_C"/>
</dbReference>
<dbReference type="NCBIfam" id="TIGR03888">
    <property type="entry name" value="nitrile_beta"/>
    <property type="match status" value="1"/>
</dbReference>
<sequence>MNGMHDIAGSDGFGAIVPDRDEPLFRNDWERAAFAFFSQAFAAGIFNLDEFRYGMEVMDPVEYLTHPYYAHWMHSFEYYMLQRGFDAKELDERTDFYLKNPAAPLPATRNEGLVELVETIVAQGGTARRAEQSPAGFQVGDVVQVDSSSPFTHTRRARYIRGKVGTIELHHGAFIYPDSAATGGGESPQHVYTVRFDSEHLFGSGYGDPRSAVLVDLWEPYLTPRGEAAAGR</sequence>
<accession>A0ABP7FXN3</accession>
<name>A0ABP7FXN3_9ACTN</name>
<protein>
    <recommendedName>
        <fullName evidence="5">Nitrile hydratase subunit beta</fullName>
        <shortName evidence="5">NHase</shortName>
        <ecNumber evidence="5">4.2.1.84</ecNumber>
    </recommendedName>
</protein>
<comment type="similarity">
    <text evidence="2 5">Belongs to the nitrile hydratase subunit beta family.</text>
</comment>
<proteinExistence type="inferred from homology"/>
<dbReference type="RefSeq" id="WP_345651575.1">
    <property type="nucleotide sequence ID" value="NZ_BAABEP010000043.1"/>
</dbReference>
<comment type="function">
    <text evidence="1 5">NHase catalyzes the hydration of various nitrile compounds to the corresponding amides.</text>
</comment>
<feature type="domain" description="Nitrile hydratase beta subunit" evidence="6">
    <location>
        <begin position="128"/>
        <end position="223"/>
    </location>
</feature>
<dbReference type="Pfam" id="PF02211">
    <property type="entry name" value="NHase_beta_C"/>
    <property type="match status" value="1"/>
</dbReference>